<evidence type="ECO:0000256" key="6">
    <source>
        <dbReference type="SAM" id="MobiDB-lite"/>
    </source>
</evidence>
<evidence type="ECO:0000313" key="9">
    <source>
        <dbReference type="Proteomes" id="UP000270468"/>
    </source>
</evidence>
<dbReference type="RefSeq" id="WP_282432581.1">
    <property type="nucleotide sequence ID" value="NZ_CBCRXF010000001.1"/>
</dbReference>
<dbReference type="GO" id="GO:0033744">
    <property type="term" value="F:L-methionine:thioredoxin-disulfide S-oxidoreductase activity"/>
    <property type="evidence" value="ECO:0007669"/>
    <property type="project" value="RHEA"/>
</dbReference>
<dbReference type="SUPFAM" id="SSF55068">
    <property type="entry name" value="Peptide methionine sulfoxide reductase"/>
    <property type="match status" value="1"/>
</dbReference>
<keyword evidence="2 5" id="KW-0560">Oxidoreductase</keyword>
<comment type="catalytic activity">
    <reaction evidence="4 5">
        <text>[thioredoxin]-disulfide + L-methionine + H2O = L-methionine (S)-S-oxide + [thioredoxin]-dithiol</text>
        <dbReference type="Rhea" id="RHEA:19993"/>
        <dbReference type="Rhea" id="RHEA-COMP:10698"/>
        <dbReference type="Rhea" id="RHEA-COMP:10700"/>
        <dbReference type="ChEBI" id="CHEBI:15377"/>
        <dbReference type="ChEBI" id="CHEBI:29950"/>
        <dbReference type="ChEBI" id="CHEBI:50058"/>
        <dbReference type="ChEBI" id="CHEBI:57844"/>
        <dbReference type="ChEBI" id="CHEBI:58772"/>
        <dbReference type="EC" id="1.8.4.11"/>
    </reaction>
</comment>
<feature type="domain" description="Peptide methionine sulphoxide reductase MsrA" evidence="7">
    <location>
        <begin position="12"/>
        <end position="162"/>
    </location>
</feature>
<feature type="active site" evidence="5">
    <location>
        <position position="18"/>
    </location>
</feature>
<evidence type="ECO:0000256" key="2">
    <source>
        <dbReference type="ARBA" id="ARBA00023002"/>
    </source>
</evidence>
<evidence type="ECO:0000256" key="1">
    <source>
        <dbReference type="ARBA" id="ARBA00005591"/>
    </source>
</evidence>
<evidence type="ECO:0000259" key="7">
    <source>
        <dbReference type="Pfam" id="PF01625"/>
    </source>
</evidence>
<dbReference type="FunFam" id="3.30.1060.10:FF:000003">
    <property type="entry name" value="Peptide methionine sulfoxide reductase MsrA"/>
    <property type="match status" value="1"/>
</dbReference>
<reference evidence="8 9" key="1">
    <citation type="submission" date="2018-11" db="EMBL/GenBank/DDBJ databases">
        <authorList>
            <person name="Criscuolo A."/>
        </authorList>
    </citation>
    <scope>NUCLEOTIDE SEQUENCE [LARGE SCALE GENOMIC DNA]</scope>
    <source>
        <strain evidence="8">ATB-66</strain>
    </source>
</reference>
<dbReference type="AlphaFoldDB" id="A0A3P5XCA5"/>
<dbReference type="GO" id="GO:0008113">
    <property type="term" value="F:peptide-methionine (S)-S-oxide reductase activity"/>
    <property type="evidence" value="ECO:0007669"/>
    <property type="project" value="UniProtKB-UniRule"/>
</dbReference>
<dbReference type="PANTHER" id="PTHR43774">
    <property type="entry name" value="PEPTIDE METHIONINE SULFOXIDE REDUCTASE"/>
    <property type="match status" value="1"/>
</dbReference>
<dbReference type="PANTHER" id="PTHR43774:SF1">
    <property type="entry name" value="PEPTIDE METHIONINE SULFOXIDE REDUCTASE MSRA 2"/>
    <property type="match status" value="1"/>
</dbReference>
<dbReference type="InterPro" id="IPR036509">
    <property type="entry name" value="Met_Sox_Rdtase_MsrA_sf"/>
</dbReference>
<organism evidence="8 9">
    <name type="scientific">Filibacter tadaridae</name>
    <dbReference type="NCBI Taxonomy" id="2483811"/>
    <lineage>
        <taxon>Bacteria</taxon>
        <taxon>Bacillati</taxon>
        <taxon>Bacillota</taxon>
        <taxon>Bacilli</taxon>
        <taxon>Bacillales</taxon>
        <taxon>Caryophanaceae</taxon>
        <taxon>Filibacter</taxon>
    </lineage>
</organism>
<sequence length="180" mass="20961">MNKEIDREFERAVFAGGCFWCMVKPFKQWDGIQDVVSGYMGGHTDNPTYEDVKNGDSGHLEVVEITYDPAVFPYEKLLDIFWQQIDPTDAEGQFQDRGHSYSTAIFHFTDEQRVIAEQSKENLSASGMFSKPIVTPIRPAETFYPAEEYHQDYYSKEKEHYEKDRAQSGRDDFIEKNWSN</sequence>
<comment type="catalytic activity">
    <reaction evidence="3 5">
        <text>L-methionyl-[protein] + [thioredoxin]-disulfide + H2O = L-methionyl-(S)-S-oxide-[protein] + [thioredoxin]-dithiol</text>
        <dbReference type="Rhea" id="RHEA:14217"/>
        <dbReference type="Rhea" id="RHEA-COMP:10698"/>
        <dbReference type="Rhea" id="RHEA-COMP:10700"/>
        <dbReference type="Rhea" id="RHEA-COMP:12313"/>
        <dbReference type="Rhea" id="RHEA-COMP:12315"/>
        <dbReference type="ChEBI" id="CHEBI:15377"/>
        <dbReference type="ChEBI" id="CHEBI:16044"/>
        <dbReference type="ChEBI" id="CHEBI:29950"/>
        <dbReference type="ChEBI" id="CHEBI:44120"/>
        <dbReference type="ChEBI" id="CHEBI:50058"/>
        <dbReference type="EC" id="1.8.4.11"/>
    </reaction>
</comment>
<dbReference type="Gene3D" id="3.30.1060.10">
    <property type="entry name" value="Peptide methionine sulphoxide reductase MsrA"/>
    <property type="match status" value="1"/>
</dbReference>
<evidence type="ECO:0000256" key="5">
    <source>
        <dbReference type="HAMAP-Rule" id="MF_01401"/>
    </source>
</evidence>
<dbReference type="HAMAP" id="MF_01401">
    <property type="entry name" value="MsrA"/>
    <property type="match status" value="1"/>
</dbReference>
<comment type="function">
    <text evidence="5">Has an important function as a repair enzyme for proteins that have been inactivated by oxidation. Catalyzes the reversible oxidation-reduction of methionine sulfoxide in proteins to methionine.</text>
</comment>
<dbReference type="NCBIfam" id="TIGR00401">
    <property type="entry name" value="msrA"/>
    <property type="match status" value="1"/>
</dbReference>
<gene>
    <name evidence="8" type="primary">msrA_1</name>
    <name evidence="5" type="synonym">msrA</name>
    <name evidence="8" type="ORF">FILTAD_01924</name>
</gene>
<dbReference type="EMBL" id="UXAV01000042">
    <property type="protein sequence ID" value="VDC28962.1"/>
    <property type="molecule type" value="Genomic_DNA"/>
</dbReference>
<comment type="similarity">
    <text evidence="1 5">Belongs to the MsrA Met sulfoxide reductase family.</text>
</comment>
<keyword evidence="9" id="KW-1185">Reference proteome</keyword>
<dbReference type="InterPro" id="IPR002569">
    <property type="entry name" value="Met_Sox_Rdtase_MsrA_dom"/>
</dbReference>
<dbReference type="Proteomes" id="UP000270468">
    <property type="component" value="Unassembled WGS sequence"/>
</dbReference>
<evidence type="ECO:0000256" key="3">
    <source>
        <dbReference type="ARBA" id="ARBA00047806"/>
    </source>
</evidence>
<name>A0A3P5XCA5_9BACL</name>
<accession>A0A3P5XCA5</accession>
<dbReference type="Pfam" id="PF01625">
    <property type="entry name" value="PMSR"/>
    <property type="match status" value="1"/>
</dbReference>
<proteinExistence type="inferred from homology"/>
<evidence type="ECO:0000313" key="8">
    <source>
        <dbReference type="EMBL" id="VDC28962.1"/>
    </source>
</evidence>
<protein>
    <recommendedName>
        <fullName evidence="5">Peptide methionine sulfoxide reductase MsrA</fullName>
        <shortName evidence="5">Protein-methionine-S-oxide reductase</shortName>
        <ecNumber evidence="5">1.8.4.11</ecNumber>
    </recommendedName>
    <alternativeName>
        <fullName evidence="5">Peptide-methionine (S)-S-oxide reductase</fullName>
        <shortName evidence="5">Peptide Met(O) reductase</shortName>
    </alternativeName>
</protein>
<feature type="region of interest" description="Disordered" evidence="6">
    <location>
        <begin position="158"/>
        <end position="180"/>
    </location>
</feature>
<evidence type="ECO:0000256" key="4">
    <source>
        <dbReference type="ARBA" id="ARBA00048782"/>
    </source>
</evidence>
<dbReference type="EC" id="1.8.4.11" evidence="5"/>